<evidence type="ECO:0000256" key="1">
    <source>
        <dbReference type="ARBA" id="ARBA00004651"/>
    </source>
</evidence>
<dbReference type="eggNOG" id="COG1132">
    <property type="taxonomic scope" value="Bacteria"/>
</dbReference>
<evidence type="ECO:0000313" key="12">
    <source>
        <dbReference type="EMBL" id="EGC82724.1"/>
    </source>
</evidence>
<dbReference type="GO" id="GO:0016887">
    <property type="term" value="F:ATP hydrolysis activity"/>
    <property type="evidence" value="ECO:0007669"/>
    <property type="project" value="InterPro"/>
</dbReference>
<dbReference type="PANTHER" id="PTHR43394">
    <property type="entry name" value="ATP-DEPENDENT PERMEASE MDL1, MITOCHONDRIAL"/>
    <property type="match status" value="1"/>
</dbReference>
<dbReference type="InterPro" id="IPR036640">
    <property type="entry name" value="ABC1_TM_sf"/>
</dbReference>
<dbReference type="GO" id="GO:0015421">
    <property type="term" value="F:ABC-type oligopeptide transporter activity"/>
    <property type="evidence" value="ECO:0007669"/>
    <property type="project" value="TreeGrafter"/>
</dbReference>
<keyword evidence="6 12" id="KW-0067">ATP-binding</keyword>
<accession>F0GTW4</accession>
<dbReference type="Gene3D" id="1.20.1560.10">
    <property type="entry name" value="ABC transporter type 1, transmembrane domain"/>
    <property type="match status" value="1"/>
</dbReference>
<keyword evidence="2" id="KW-0813">Transport</keyword>
<comment type="caution">
    <text evidence="12">The sequence shown here is derived from an EMBL/GenBank/DDBJ whole genome shotgun (WGS) entry which is preliminary data.</text>
</comment>
<feature type="transmembrane region" description="Helical" evidence="9">
    <location>
        <begin position="62"/>
        <end position="81"/>
    </location>
</feature>
<dbReference type="CDD" id="cd18548">
    <property type="entry name" value="ABC_6TM_Tm287_like"/>
    <property type="match status" value="1"/>
</dbReference>
<gene>
    <name evidence="12" type="ORF">HMPREF9290_0049</name>
</gene>
<evidence type="ECO:0000256" key="9">
    <source>
        <dbReference type="SAM" id="Phobius"/>
    </source>
</evidence>
<feature type="domain" description="ABC transmembrane type-1" evidence="11">
    <location>
        <begin position="30"/>
        <end position="308"/>
    </location>
</feature>
<keyword evidence="4 9" id="KW-0812">Transmembrane</keyword>
<dbReference type="FunFam" id="3.40.50.300:FF:000221">
    <property type="entry name" value="Multidrug ABC transporter ATP-binding protein"/>
    <property type="match status" value="1"/>
</dbReference>
<feature type="transmembrane region" description="Helical" evidence="9">
    <location>
        <begin position="287"/>
        <end position="306"/>
    </location>
</feature>
<feature type="domain" description="ABC transporter" evidence="10">
    <location>
        <begin position="342"/>
        <end position="578"/>
    </location>
</feature>
<keyword evidence="5" id="KW-0547">Nucleotide-binding</keyword>
<dbReference type="GO" id="GO:0005524">
    <property type="term" value="F:ATP binding"/>
    <property type="evidence" value="ECO:0007669"/>
    <property type="project" value="UniProtKB-KW"/>
</dbReference>
<sequence length="587" mass="65302">MNSILEFTRSFSYMKRHLGQYKKTRRVSQIFTTIETILELLIPMIMGLTLNTAVYSKDLGLAIKYGVLMVVLSLITMYCGMQATKNAGLTSSGMAANAREAQYKNIQRFSFEDLEYFGVPSLLTRLTSDMQQLSQSMFVSTRFVMKTVVMAVVSFVLAFKASAKLSLIFLVAVPILFVALMLVTTYAIPKFRQARFQYDNLNLVIEENLNNMRVIKAFVRKRYELDKFGIQNDKMFKLADGSQGPMSYIFPIANFILFGTFVGLTYFGGIEIIEGRLGVGDLISFNMYAIMLLGSFIGLSMVLTMFMSASPGVTRVVEVISREPSMDNDDKVEGLELEDGSIDFDNVSFTYEEGSDTYQLEDINLHIKSGESIGILGPTGSAKSTLVQLIPRLYDISKGSLKVGGHEVKEYDLQTLRDAVTIVLQKNTLFSGTIADNLRWGNPDASEEEIKLAATIAQADDFVSQRHDSYESVLGQGGSGVSGGQKQRLTIARSLLKNPKILILDNSTSAVDTKTETAIMEGINENLKGLTKIIISQRVSSFKQADRIIVMDEGKIADIGTHDELYQRNDNYRMTYDIQQQGGSDND</sequence>
<dbReference type="SUPFAM" id="SSF90123">
    <property type="entry name" value="ABC transporter transmembrane region"/>
    <property type="match status" value="1"/>
</dbReference>
<keyword evidence="8 9" id="KW-0472">Membrane</keyword>
<evidence type="ECO:0000256" key="7">
    <source>
        <dbReference type="ARBA" id="ARBA00022989"/>
    </source>
</evidence>
<dbReference type="PATRIC" id="fig|879305.3.peg.245"/>
<evidence type="ECO:0000256" key="6">
    <source>
        <dbReference type="ARBA" id="ARBA00022840"/>
    </source>
</evidence>
<dbReference type="Gene3D" id="3.40.50.300">
    <property type="entry name" value="P-loop containing nucleotide triphosphate hydrolases"/>
    <property type="match status" value="1"/>
</dbReference>
<dbReference type="PROSITE" id="PS50893">
    <property type="entry name" value="ABC_TRANSPORTER_2"/>
    <property type="match status" value="1"/>
</dbReference>
<dbReference type="InterPro" id="IPR003593">
    <property type="entry name" value="AAA+_ATPase"/>
</dbReference>
<dbReference type="RefSeq" id="WP_004834000.1">
    <property type="nucleotide sequence ID" value="NZ_AEXM01000008.1"/>
</dbReference>
<evidence type="ECO:0000256" key="5">
    <source>
        <dbReference type="ARBA" id="ARBA00022741"/>
    </source>
</evidence>
<feature type="transmembrane region" description="Helical" evidence="9">
    <location>
        <begin position="30"/>
        <end position="50"/>
    </location>
</feature>
<dbReference type="Proteomes" id="UP000005286">
    <property type="component" value="Unassembled WGS sequence"/>
</dbReference>
<evidence type="ECO:0000259" key="11">
    <source>
        <dbReference type="PROSITE" id="PS50929"/>
    </source>
</evidence>
<feature type="transmembrane region" description="Helical" evidence="9">
    <location>
        <begin position="167"/>
        <end position="188"/>
    </location>
</feature>
<dbReference type="SUPFAM" id="SSF52540">
    <property type="entry name" value="P-loop containing nucleoside triphosphate hydrolases"/>
    <property type="match status" value="1"/>
</dbReference>
<evidence type="ECO:0000256" key="8">
    <source>
        <dbReference type="ARBA" id="ARBA00023136"/>
    </source>
</evidence>
<dbReference type="STRING" id="879305.HMPREF9290_0049"/>
<dbReference type="InterPro" id="IPR017871">
    <property type="entry name" value="ABC_transporter-like_CS"/>
</dbReference>
<name>F0GTW4_9FIRM</name>
<dbReference type="PROSITE" id="PS50929">
    <property type="entry name" value="ABC_TM1F"/>
    <property type="match status" value="1"/>
</dbReference>
<dbReference type="InterPro" id="IPR027417">
    <property type="entry name" value="P-loop_NTPase"/>
</dbReference>
<reference evidence="12 13" key="1">
    <citation type="submission" date="2011-01" db="EMBL/GenBank/DDBJ databases">
        <authorList>
            <person name="Durkin A.S."/>
            <person name="Madupu R."/>
            <person name="Torralba M."/>
            <person name="Gillis M."/>
            <person name="Methe B."/>
            <person name="Sutton G."/>
            <person name="Nelson K.E."/>
        </authorList>
    </citation>
    <scope>NUCLEOTIDE SEQUENCE [LARGE SCALE GENOMIC DNA]</scope>
    <source>
        <strain evidence="12 13">ACS-065-V-Col13</strain>
    </source>
</reference>
<protein>
    <submittedName>
        <fullName evidence="12">ABC transporter, ATP-binding protein</fullName>
    </submittedName>
</protein>
<dbReference type="EMBL" id="AEXM01000008">
    <property type="protein sequence ID" value="EGC82724.1"/>
    <property type="molecule type" value="Genomic_DNA"/>
</dbReference>
<keyword evidence="7 9" id="KW-1133">Transmembrane helix</keyword>
<dbReference type="Pfam" id="PF00005">
    <property type="entry name" value="ABC_tran"/>
    <property type="match status" value="1"/>
</dbReference>
<dbReference type="InterPro" id="IPR039421">
    <property type="entry name" value="Type_1_exporter"/>
</dbReference>
<dbReference type="PANTHER" id="PTHR43394:SF1">
    <property type="entry name" value="ATP-BINDING CASSETTE SUB-FAMILY B MEMBER 10, MITOCHONDRIAL"/>
    <property type="match status" value="1"/>
</dbReference>
<evidence type="ECO:0000256" key="3">
    <source>
        <dbReference type="ARBA" id="ARBA00022475"/>
    </source>
</evidence>
<dbReference type="AlphaFoldDB" id="F0GTW4"/>
<dbReference type="InterPro" id="IPR011527">
    <property type="entry name" value="ABC1_TM_dom"/>
</dbReference>
<dbReference type="SMART" id="SM00382">
    <property type="entry name" value="AAA"/>
    <property type="match status" value="1"/>
</dbReference>
<evidence type="ECO:0000313" key="13">
    <source>
        <dbReference type="Proteomes" id="UP000005286"/>
    </source>
</evidence>
<evidence type="ECO:0000256" key="2">
    <source>
        <dbReference type="ARBA" id="ARBA00022448"/>
    </source>
</evidence>
<keyword evidence="13" id="KW-1185">Reference proteome</keyword>
<dbReference type="Pfam" id="PF00664">
    <property type="entry name" value="ABC_membrane"/>
    <property type="match status" value="1"/>
</dbReference>
<keyword evidence="3" id="KW-1003">Cell membrane</keyword>
<evidence type="ECO:0000259" key="10">
    <source>
        <dbReference type="PROSITE" id="PS50893"/>
    </source>
</evidence>
<comment type="subcellular location">
    <subcellularLocation>
        <location evidence="1">Cell membrane</location>
        <topology evidence="1">Multi-pass membrane protein</topology>
    </subcellularLocation>
</comment>
<dbReference type="GO" id="GO:0005886">
    <property type="term" value="C:plasma membrane"/>
    <property type="evidence" value="ECO:0007669"/>
    <property type="project" value="UniProtKB-SubCell"/>
</dbReference>
<dbReference type="InterPro" id="IPR003439">
    <property type="entry name" value="ABC_transporter-like_ATP-bd"/>
</dbReference>
<dbReference type="PROSITE" id="PS00211">
    <property type="entry name" value="ABC_TRANSPORTER_1"/>
    <property type="match status" value="1"/>
</dbReference>
<feature type="transmembrane region" description="Helical" evidence="9">
    <location>
        <begin position="143"/>
        <end position="161"/>
    </location>
</feature>
<evidence type="ECO:0000256" key="4">
    <source>
        <dbReference type="ARBA" id="ARBA00022692"/>
    </source>
</evidence>
<proteinExistence type="predicted"/>
<feature type="transmembrane region" description="Helical" evidence="9">
    <location>
        <begin position="248"/>
        <end position="267"/>
    </location>
</feature>
<organism evidence="12 13">
    <name type="scientific">Anaerococcus prevotii ACS-065-V-Col13</name>
    <dbReference type="NCBI Taxonomy" id="879305"/>
    <lineage>
        <taxon>Bacteria</taxon>
        <taxon>Bacillati</taxon>
        <taxon>Bacillota</taxon>
        <taxon>Tissierellia</taxon>
        <taxon>Tissierellales</taxon>
        <taxon>Peptoniphilaceae</taxon>
        <taxon>Anaerococcus</taxon>
    </lineage>
</organism>